<name>A0A9W4TKS2_9PROT</name>
<sequence length="297" mass="34502">MAKNTGTEYENFVKIIQETILNLSNSDLSPTKHITIERNKIIHDKNEIAREFDLYWEFEYGRYQYCSVIECKDYASKVSIEKIDAFLGKTIDIPGLRLIYATKTGYQSGALTKAEKHNIDLLVVRGANDKDFITKDGIQLIRQIICTMIIKPIQIKSMNFEPDISWFTLQPPFIQQTIKQKFKNGAIDNNSYIVNKTKNTQLSLEEFAIYAKEKIVNKHYEDKQGVYGEILDNSYLKFIDSDLEVKLKGYNLTYCWDKPTKHNINIDLMQQILGIIHNYTTNKKQIVFKDGNIKNLD</sequence>
<evidence type="ECO:0000313" key="3">
    <source>
        <dbReference type="Proteomes" id="UP001154255"/>
    </source>
</evidence>
<evidence type="ECO:0000313" key="4">
    <source>
        <dbReference type="Proteomes" id="UP001154259"/>
    </source>
</evidence>
<dbReference type="EMBL" id="CAMXCM010000001">
    <property type="protein sequence ID" value="CAI3931952.1"/>
    <property type="molecule type" value="Genomic_DNA"/>
</dbReference>
<dbReference type="EMBL" id="CAMXCS010000001">
    <property type="protein sequence ID" value="CAI3928917.1"/>
    <property type="molecule type" value="Genomic_DNA"/>
</dbReference>
<dbReference type="RefSeq" id="WP_271788854.1">
    <property type="nucleotide sequence ID" value="NZ_CAMXCM010000001.1"/>
</dbReference>
<evidence type="ECO:0000313" key="2">
    <source>
        <dbReference type="EMBL" id="CAI3931952.1"/>
    </source>
</evidence>
<dbReference type="Proteomes" id="UP001154255">
    <property type="component" value="Unassembled WGS sequence"/>
</dbReference>
<dbReference type="Proteomes" id="UP001154259">
    <property type="component" value="Unassembled WGS sequence"/>
</dbReference>
<keyword evidence="4" id="KW-1185">Reference proteome</keyword>
<organism evidence="2 3">
    <name type="scientific">Commensalibacter communis</name>
    <dbReference type="NCBI Taxonomy" id="2972786"/>
    <lineage>
        <taxon>Bacteria</taxon>
        <taxon>Pseudomonadati</taxon>
        <taxon>Pseudomonadota</taxon>
        <taxon>Alphaproteobacteria</taxon>
        <taxon>Acetobacterales</taxon>
        <taxon>Acetobacteraceae</taxon>
    </lineage>
</organism>
<reference evidence="2" key="1">
    <citation type="submission" date="2022-10" db="EMBL/GenBank/DDBJ databases">
        <authorList>
            <person name="Botero Cardona J."/>
        </authorList>
    </citation>
    <scope>NUCLEOTIDE SEQUENCE</scope>
    <source>
        <strain evidence="2">LMG 31819</strain>
        <strain evidence="1">R-53529</strain>
    </source>
</reference>
<dbReference type="AlphaFoldDB" id="A0A9W4TKS2"/>
<protein>
    <recommendedName>
        <fullName evidence="5">Restriction endonuclease</fullName>
    </recommendedName>
</protein>
<comment type="caution">
    <text evidence="2">The sequence shown here is derived from an EMBL/GenBank/DDBJ whole genome shotgun (WGS) entry which is preliminary data.</text>
</comment>
<proteinExistence type="predicted"/>
<dbReference type="SUPFAM" id="SSF52980">
    <property type="entry name" value="Restriction endonuclease-like"/>
    <property type="match status" value="1"/>
</dbReference>
<evidence type="ECO:0008006" key="5">
    <source>
        <dbReference type="Google" id="ProtNLM"/>
    </source>
</evidence>
<gene>
    <name evidence="1" type="ORF">R53529_LOCUS404</name>
    <name evidence="2" type="ORF">R53530_LOCUS697</name>
</gene>
<dbReference type="InterPro" id="IPR011335">
    <property type="entry name" value="Restrct_endonuc-II-like"/>
</dbReference>
<accession>A0A9W4TKS2</accession>
<evidence type="ECO:0000313" key="1">
    <source>
        <dbReference type="EMBL" id="CAI3928917.1"/>
    </source>
</evidence>